<evidence type="ECO:0000256" key="3">
    <source>
        <dbReference type="ARBA" id="ARBA00013253"/>
    </source>
</evidence>
<reference evidence="14 15" key="1">
    <citation type="submission" date="2023-06" db="EMBL/GenBank/DDBJ databases">
        <title>Alteromonas sp. ASW11-36 isolated from intertidal sand.</title>
        <authorList>
            <person name="Li Y."/>
        </authorList>
    </citation>
    <scope>NUCLEOTIDE SEQUENCE [LARGE SCALE GENOMIC DNA]</scope>
    <source>
        <strain evidence="14 15">ASW11-36</strain>
    </source>
</reference>
<dbReference type="InterPro" id="IPR035907">
    <property type="entry name" value="Hppk_sf"/>
</dbReference>
<evidence type="ECO:0000256" key="8">
    <source>
        <dbReference type="ARBA" id="ARBA00022840"/>
    </source>
</evidence>
<comment type="caution">
    <text evidence="14">The sequence shown here is derived from an EMBL/GenBank/DDBJ whole genome shotgun (WGS) entry which is preliminary data.</text>
</comment>
<protein>
    <recommendedName>
        <fullName evidence="4">2-amino-4-hydroxy-6-hydroxymethyldihydropteridine pyrophosphokinase</fullName>
        <ecNumber evidence="3">2.7.6.3</ecNumber>
    </recommendedName>
    <alternativeName>
        <fullName evidence="11">6-hydroxymethyl-7,8-dihydropterin pyrophosphokinase</fullName>
    </alternativeName>
    <alternativeName>
        <fullName evidence="12">7,8-dihydro-6-hydroxymethylpterin-pyrophosphokinase</fullName>
    </alternativeName>
</protein>
<evidence type="ECO:0000256" key="1">
    <source>
        <dbReference type="ARBA" id="ARBA00005051"/>
    </source>
</evidence>
<keyword evidence="8" id="KW-0067">ATP-binding</keyword>
<keyword evidence="15" id="KW-1185">Reference proteome</keyword>
<dbReference type="EMBL" id="JAUCBP010000010">
    <property type="protein sequence ID" value="MDM7861287.1"/>
    <property type="molecule type" value="Genomic_DNA"/>
</dbReference>
<keyword evidence="7" id="KW-0418">Kinase</keyword>
<dbReference type="PANTHER" id="PTHR43071">
    <property type="entry name" value="2-AMINO-4-HYDROXY-6-HYDROXYMETHYLDIHYDROPTERIDINE PYROPHOSPHOKINASE"/>
    <property type="match status" value="1"/>
</dbReference>
<dbReference type="NCBIfam" id="TIGR01498">
    <property type="entry name" value="folK"/>
    <property type="match status" value="1"/>
</dbReference>
<evidence type="ECO:0000256" key="5">
    <source>
        <dbReference type="ARBA" id="ARBA00022679"/>
    </source>
</evidence>
<evidence type="ECO:0000256" key="4">
    <source>
        <dbReference type="ARBA" id="ARBA00016218"/>
    </source>
</evidence>
<comment type="similarity">
    <text evidence="2">Belongs to the HPPK family.</text>
</comment>
<dbReference type="InterPro" id="IPR000550">
    <property type="entry name" value="Hppk"/>
</dbReference>
<comment type="function">
    <text evidence="10">Catalyzes the transfer of pyrophosphate from adenosine triphosphate (ATP) to 6-hydroxymethyl-7,8-dihydropterin, an enzymatic step in folate biosynthesis pathway.</text>
</comment>
<evidence type="ECO:0000256" key="7">
    <source>
        <dbReference type="ARBA" id="ARBA00022777"/>
    </source>
</evidence>
<evidence type="ECO:0000256" key="11">
    <source>
        <dbReference type="ARBA" id="ARBA00029766"/>
    </source>
</evidence>
<dbReference type="Pfam" id="PF01288">
    <property type="entry name" value="HPPK"/>
    <property type="match status" value="1"/>
</dbReference>
<evidence type="ECO:0000256" key="9">
    <source>
        <dbReference type="ARBA" id="ARBA00022909"/>
    </source>
</evidence>
<dbReference type="PANTHER" id="PTHR43071:SF1">
    <property type="entry name" value="2-AMINO-4-HYDROXY-6-HYDROXYMETHYLDIHYDROPTERIDINE PYROPHOSPHOKINASE"/>
    <property type="match status" value="1"/>
</dbReference>
<keyword evidence="6" id="KW-0547">Nucleotide-binding</keyword>
<evidence type="ECO:0000313" key="15">
    <source>
        <dbReference type="Proteomes" id="UP001234343"/>
    </source>
</evidence>
<keyword evidence="9" id="KW-0289">Folate biosynthesis</keyword>
<keyword evidence="5 14" id="KW-0808">Transferase</keyword>
<evidence type="ECO:0000313" key="14">
    <source>
        <dbReference type="EMBL" id="MDM7861287.1"/>
    </source>
</evidence>
<evidence type="ECO:0000256" key="12">
    <source>
        <dbReference type="ARBA" id="ARBA00033413"/>
    </source>
</evidence>
<dbReference type="GO" id="GO:0003848">
    <property type="term" value="F:2-amino-4-hydroxy-6-hydroxymethyldihydropteridine diphosphokinase activity"/>
    <property type="evidence" value="ECO:0007669"/>
    <property type="project" value="UniProtKB-EC"/>
</dbReference>
<dbReference type="RefSeq" id="WP_289365914.1">
    <property type="nucleotide sequence ID" value="NZ_JAUCBP010000010.1"/>
</dbReference>
<dbReference type="CDD" id="cd00483">
    <property type="entry name" value="HPPK"/>
    <property type="match status" value="1"/>
</dbReference>
<evidence type="ECO:0000256" key="2">
    <source>
        <dbReference type="ARBA" id="ARBA00005810"/>
    </source>
</evidence>
<dbReference type="Proteomes" id="UP001234343">
    <property type="component" value="Unassembled WGS sequence"/>
</dbReference>
<evidence type="ECO:0000256" key="6">
    <source>
        <dbReference type="ARBA" id="ARBA00022741"/>
    </source>
</evidence>
<dbReference type="PROSITE" id="PS00794">
    <property type="entry name" value="HPPK"/>
    <property type="match status" value="1"/>
</dbReference>
<dbReference type="EC" id="2.7.6.3" evidence="3"/>
<gene>
    <name evidence="14" type="primary">folK</name>
    <name evidence="14" type="ORF">QTP81_11840</name>
</gene>
<sequence length="176" mass="19708">MHEQVFIGLGSNISHPEFGAPAEQVAHAIETIAVHPELELQASSSLYQSAPMGPQDQSDYINAVVHIRCACSADALLDHLQAIELHFGRERKEERWGPRTLDLDILLFDQQIIQTRRLTIPHYGIAEREFVLVPLFELAPEMVMPDGRPIAAWVANCSLKGLRRLRTEITSGEHNA</sequence>
<dbReference type="Gene3D" id="3.30.70.560">
    <property type="entry name" value="7,8-Dihydro-6-hydroxymethylpterin-pyrophosphokinase HPPK"/>
    <property type="match status" value="1"/>
</dbReference>
<evidence type="ECO:0000259" key="13">
    <source>
        <dbReference type="PROSITE" id="PS00794"/>
    </source>
</evidence>
<organism evidence="14 15">
    <name type="scientific">Alteromonas arenosi</name>
    <dbReference type="NCBI Taxonomy" id="3055817"/>
    <lineage>
        <taxon>Bacteria</taxon>
        <taxon>Pseudomonadati</taxon>
        <taxon>Pseudomonadota</taxon>
        <taxon>Gammaproteobacteria</taxon>
        <taxon>Alteromonadales</taxon>
        <taxon>Alteromonadaceae</taxon>
        <taxon>Alteromonas/Salinimonas group</taxon>
        <taxon>Alteromonas</taxon>
    </lineage>
</organism>
<comment type="pathway">
    <text evidence="1">Cofactor biosynthesis; tetrahydrofolate biosynthesis; 2-amino-4-hydroxy-6-hydroxymethyl-7,8-dihydropteridine diphosphate from 7,8-dihydroneopterin triphosphate: step 4/4.</text>
</comment>
<accession>A0ABT7T0E0</accession>
<dbReference type="SUPFAM" id="SSF55083">
    <property type="entry name" value="6-hydroxymethyl-7,8-dihydropterin pyrophosphokinase, HPPK"/>
    <property type="match status" value="1"/>
</dbReference>
<name>A0ABT7T0E0_9ALTE</name>
<feature type="domain" description="7,8-dihydro-6-hydroxymethylpterin-pyrophosphokinase" evidence="13">
    <location>
        <begin position="95"/>
        <end position="106"/>
    </location>
</feature>
<proteinExistence type="inferred from homology"/>
<evidence type="ECO:0000256" key="10">
    <source>
        <dbReference type="ARBA" id="ARBA00029409"/>
    </source>
</evidence>